<name>A0A8S1GUB8_9PELO</name>
<proteinExistence type="predicted"/>
<reference evidence="2" key="1">
    <citation type="submission" date="2020-10" db="EMBL/GenBank/DDBJ databases">
        <authorList>
            <person name="Kikuchi T."/>
        </authorList>
    </citation>
    <scope>NUCLEOTIDE SEQUENCE</scope>
    <source>
        <strain evidence="2">NKZ352</strain>
    </source>
</reference>
<sequence>MRMLLVVAFCVLLVVCVASADDARYPQFGFDGNADSAHDRVKRQWGYGLGYGMGMYRPWGMYGMYRPWGMMPFMMGR</sequence>
<organism evidence="2 3">
    <name type="scientific">Caenorhabditis auriculariae</name>
    <dbReference type="NCBI Taxonomy" id="2777116"/>
    <lineage>
        <taxon>Eukaryota</taxon>
        <taxon>Metazoa</taxon>
        <taxon>Ecdysozoa</taxon>
        <taxon>Nematoda</taxon>
        <taxon>Chromadorea</taxon>
        <taxon>Rhabditida</taxon>
        <taxon>Rhabditina</taxon>
        <taxon>Rhabditomorpha</taxon>
        <taxon>Rhabditoidea</taxon>
        <taxon>Rhabditidae</taxon>
        <taxon>Peloderinae</taxon>
        <taxon>Caenorhabditis</taxon>
    </lineage>
</organism>
<comment type="caution">
    <text evidence="2">The sequence shown here is derived from an EMBL/GenBank/DDBJ whole genome shotgun (WGS) entry which is preliminary data.</text>
</comment>
<evidence type="ECO:0000313" key="2">
    <source>
        <dbReference type="EMBL" id="CAD6186879.1"/>
    </source>
</evidence>
<evidence type="ECO:0000313" key="3">
    <source>
        <dbReference type="Proteomes" id="UP000835052"/>
    </source>
</evidence>
<keyword evidence="1" id="KW-0732">Signal</keyword>
<feature type="signal peptide" evidence="1">
    <location>
        <begin position="1"/>
        <end position="20"/>
    </location>
</feature>
<dbReference type="EMBL" id="CAJGYM010000005">
    <property type="protein sequence ID" value="CAD6186879.1"/>
    <property type="molecule type" value="Genomic_DNA"/>
</dbReference>
<dbReference type="Proteomes" id="UP000835052">
    <property type="component" value="Unassembled WGS sequence"/>
</dbReference>
<dbReference type="AlphaFoldDB" id="A0A8S1GUB8"/>
<gene>
    <name evidence="2" type="ORF">CAUJ_LOCUS2798</name>
</gene>
<feature type="chain" id="PRO_5035945578" evidence="1">
    <location>
        <begin position="21"/>
        <end position="77"/>
    </location>
</feature>
<evidence type="ECO:0000256" key="1">
    <source>
        <dbReference type="SAM" id="SignalP"/>
    </source>
</evidence>
<keyword evidence="3" id="KW-1185">Reference proteome</keyword>
<accession>A0A8S1GUB8</accession>
<protein>
    <submittedName>
        <fullName evidence="2">Uncharacterized protein</fullName>
    </submittedName>
</protein>